<dbReference type="GeneID" id="54360955"/>
<gene>
    <name evidence="3" type="ORF">K489DRAFT_370591</name>
</gene>
<sequence length="159" mass="17376">MAAFPLGIQGDVRRWSVNNHMARAEVAAPRFREKLLVPSSVSRPILLNFLSHPSTGDASGKMAVSITSTSELTDEQVDAMLARAAQRLREKSKSAVAKSESFHIPKLDVRNLDIVPASSSASKFANVGLKKLDDPLPTTLSKQEVRRSRNAPNPFKTLQ</sequence>
<evidence type="ECO:0000256" key="1">
    <source>
        <dbReference type="SAM" id="MobiDB-lite"/>
    </source>
</evidence>
<reference evidence="3" key="1">
    <citation type="submission" date="2020-01" db="EMBL/GenBank/DDBJ databases">
        <authorList>
            <consortium name="DOE Joint Genome Institute"/>
            <person name="Haridas S."/>
            <person name="Albert R."/>
            <person name="Binder M."/>
            <person name="Bloem J."/>
            <person name="Labutti K."/>
            <person name="Salamov A."/>
            <person name="Andreopoulos B."/>
            <person name="Baker S.E."/>
            <person name="Barry K."/>
            <person name="Bills G."/>
            <person name="Bluhm B.H."/>
            <person name="Cannon C."/>
            <person name="Castanera R."/>
            <person name="Culley D.E."/>
            <person name="Daum C."/>
            <person name="Ezra D."/>
            <person name="Gonzalez J.B."/>
            <person name="Henrissat B."/>
            <person name="Kuo A."/>
            <person name="Liang C."/>
            <person name="Lipzen A."/>
            <person name="Lutzoni F."/>
            <person name="Magnuson J."/>
            <person name="Mondo S."/>
            <person name="Nolan M."/>
            <person name="Ohm R."/>
            <person name="Pangilinan J."/>
            <person name="Park H.-J."/>
            <person name="Ramirez L."/>
            <person name="Alfaro M."/>
            <person name="Sun H."/>
            <person name="Tritt A."/>
            <person name="Yoshinaga Y."/>
            <person name="Zwiers L.-H."/>
            <person name="Turgeon B.G."/>
            <person name="Goodwin S.B."/>
            <person name="Spatafora J.W."/>
            <person name="Crous P.W."/>
            <person name="Grigoriev I.V."/>
        </authorList>
    </citation>
    <scope>NUCLEOTIDE SEQUENCE</scope>
    <source>
        <strain evidence="3">CBS 342.82</strain>
    </source>
</reference>
<evidence type="ECO:0000313" key="2">
    <source>
        <dbReference type="Proteomes" id="UP000504637"/>
    </source>
</evidence>
<evidence type="ECO:0000313" key="3">
    <source>
        <dbReference type="RefSeq" id="XP_033460029.1"/>
    </source>
</evidence>
<keyword evidence="2" id="KW-1185">Reference proteome</keyword>
<dbReference type="AlphaFoldDB" id="A0A6J3M522"/>
<accession>A0A6J3M522</accession>
<proteinExistence type="predicted"/>
<organism evidence="3">
    <name type="scientific">Dissoconium aciculare CBS 342.82</name>
    <dbReference type="NCBI Taxonomy" id="1314786"/>
    <lineage>
        <taxon>Eukaryota</taxon>
        <taxon>Fungi</taxon>
        <taxon>Dikarya</taxon>
        <taxon>Ascomycota</taxon>
        <taxon>Pezizomycotina</taxon>
        <taxon>Dothideomycetes</taxon>
        <taxon>Dothideomycetidae</taxon>
        <taxon>Mycosphaerellales</taxon>
        <taxon>Dissoconiaceae</taxon>
        <taxon>Dissoconium</taxon>
    </lineage>
</organism>
<dbReference type="RefSeq" id="XP_033460029.1">
    <property type="nucleotide sequence ID" value="XM_033603155.1"/>
</dbReference>
<name>A0A6J3M522_9PEZI</name>
<feature type="region of interest" description="Disordered" evidence="1">
    <location>
        <begin position="131"/>
        <end position="159"/>
    </location>
</feature>
<protein>
    <submittedName>
        <fullName evidence="3">Uncharacterized protein</fullName>
    </submittedName>
</protein>
<dbReference type="Proteomes" id="UP000504637">
    <property type="component" value="Unplaced"/>
</dbReference>
<reference evidence="3" key="2">
    <citation type="submission" date="2020-04" db="EMBL/GenBank/DDBJ databases">
        <authorList>
            <consortium name="NCBI Genome Project"/>
        </authorList>
    </citation>
    <scope>NUCLEOTIDE SEQUENCE</scope>
    <source>
        <strain evidence="3">CBS 342.82</strain>
    </source>
</reference>
<reference evidence="3" key="3">
    <citation type="submission" date="2025-08" db="UniProtKB">
        <authorList>
            <consortium name="RefSeq"/>
        </authorList>
    </citation>
    <scope>IDENTIFICATION</scope>
    <source>
        <strain evidence="3">CBS 342.82</strain>
    </source>
</reference>